<accession>A0A9D3RJJ1</accession>
<evidence type="ECO:0000256" key="5">
    <source>
        <dbReference type="ARBA" id="ARBA00037673"/>
    </source>
</evidence>
<feature type="transmembrane region" description="Helical" evidence="7">
    <location>
        <begin position="31"/>
        <end position="55"/>
    </location>
</feature>
<dbReference type="EMBL" id="JAFIRN010000017">
    <property type="protein sequence ID" value="KAG5832814.1"/>
    <property type="molecule type" value="Genomic_DNA"/>
</dbReference>
<comment type="similarity">
    <text evidence="2">Belongs to the HEBP family.</text>
</comment>
<dbReference type="GO" id="GO:0020037">
    <property type="term" value="F:heme binding"/>
    <property type="evidence" value="ECO:0007669"/>
    <property type="project" value="TreeGrafter"/>
</dbReference>
<comment type="subcellular location">
    <subcellularLocation>
        <location evidence="1">Cytoplasm</location>
    </subcellularLocation>
</comment>
<proteinExistence type="inferred from homology"/>
<dbReference type="Pfam" id="PF04832">
    <property type="entry name" value="SOUL"/>
    <property type="match status" value="1"/>
</dbReference>
<comment type="caution">
    <text evidence="8">The sequence shown here is derived from an EMBL/GenBank/DDBJ whole genome shotgun (WGS) entry which is preliminary data.</text>
</comment>
<dbReference type="FunFam" id="3.20.80.10:FF:000003">
    <property type="entry name" value="Heme-binding protein 1"/>
    <property type="match status" value="1"/>
</dbReference>
<dbReference type="InterPro" id="IPR006917">
    <property type="entry name" value="SOUL_heme-bd"/>
</dbReference>
<evidence type="ECO:0000256" key="7">
    <source>
        <dbReference type="SAM" id="Phobius"/>
    </source>
</evidence>
<dbReference type="GO" id="GO:0005737">
    <property type="term" value="C:cytoplasm"/>
    <property type="evidence" value="ECO:0007669"/>
    <property type="project" value="UniProtKB-SubCell"/>
</dbReference>
<evidence type="ECO:0000256" key="3">
    <source>
        <dbReference type="ARBA" id="ARBA00011245"/>
    </source>
</evidence>
<dbReference type="PANTHER" id="PTHR11220">
    <property type="entry name" value="HEME-BINDING PROTEIN-RELATED"/>
    <property type="match status" value="1"/>
</dbReference>
<keyword evidence="7" id="KW-0472">Membrane</keyword>
<evidence type="ECO:0000256" key="6">
    <source>
        <dbReference type="ARBA" id="ARBA00040755"/>
    </source>
</evidence>
<name>A0A9D3RJJ1_ANGAN</name>
<dbReference type="SUPFAM" id="SSF55136">
    <property type="entry name" value="Probable bacterial effector-binding domain"/>
    <property type="match status" value="1"/>
</dbReference>
<organism evidence="8 9">
    <name type="scientific">Anguilla anguilla</name>
    <name type="common">European freshwater eel</name>
    <name type="synonym">Muraena anguilla</name>
    <dbReference type="NCBI Taxonomy" id="7936"/>
    <lineage>
        <taxon>Eukaryota</taxon>
        <taxon>Metazoa</taxon>
        <taxon>Chordata</taxon>
        <taxon>Craniata</taxon>
        <taxon>Vertebrata</taxon>
        <taxon>Euteleostomi</taxon>
        <taxon>Actinopterygii</taxon>
        <taxon>Neopterygii</taxon>
        <taxon>Teleostei</taxon>
        <taxon>Anguilliformes</taxon>
        <taxon>Anguillidae</taxon>
        <taxon>Anguilla</taxon>
    </lineage>
</organism>
<dbReference type="Proteomes" id="UP001044222">
    <property type="component" value="Chromosome 17"/>
</dbReference>
<sequence>MSSKLLKFPHLLEELPPQWNSRADLKRLTDFNFSAMACLWALVVLVLMVTAEAYVGNSSESSFCTETKECLLYDLVCKTDEYEVRHYSPTKWVSTDEESFFMEAATTKAFRKLYKYITGTNEQGVKIDMTAPVVVKMKEKPYWQSSVYTLSFLLPSAYQESPPTPTNSEVYFTDMPDMNVYVRSYGGYMFSMIVNHNSGLLKKDLDQVQASYEQDFHYAVGYNSPMKFLNRHNEIWYQVVGEPVCTAPQK</sequence>
<evidence type="ECO:0000256" key="1">
    <source>
        <dbReference type="ARBA" id="ARBA00004496"/>
    </source>
</evidence>
<gene>
    <name evidence="8" type="ORF">ANANG_G00295150</name>
</gene>
<comment type="subunit">
    <text evidence="3">Monomer.</text>
</comment>
<keyword evidence="7" id="KW-0812">Transmembrane</keyword>
<dbReference type="InterPro" id="IPR011256">
    <property type="entry name" value="Reg_factor_effector_dom_sf"/>
</dbReference>
<dbReference type="AlphaFoldDB" id="A0A9D3RJJ1"/>
<keyword evidence="9" id="KW-1185">Reference proteome</keyword>
<comment type="function">
    <text evidence="5">May bind free porphyrinogens that may be present in the cell and thus facilitate removal of these potentially toxic compound. Binds with a high affinity to one molecule of heme or porphyrins. It binds metalloporphyrins, free porphyrins and N-methylprotoporphyrin with similar affinities.</text>
</comment>
<reference evidence="8" key="1">
    <citation type="submission" date="2021-01" db="EMBL/GenBank/DDBJ databases">
        <title>A chromosome-scale assembly of European eel, Anguilla anguilla.</title>
        <authorList>
            <person name="Henkel C."/>
            <person name="Jong-Raadsen S.A."/>
            <person name="Dufour S."/>
            <person name="Weltzien F.-A."/>
            <person name="Palstra A.P."/>
            <person name="Pelster B."/>
            <person name="Spaink H.P."/>
            <person name="Van Den Thillart G.E."/>
            <person name="Jansen H."/>
            <person name="Zahm M."/>
            <person name="Klopp C."/>
            <person name="Cedric C."/>
            <person name="Louis A."/>
            <person name="Berthelot C."/>
            <person name="Parey E."/>
            <person name="Roest Crollius H."/>
            <person name="Montfort J."/>
            <person name="Robinson-Rechavi M."/>
            <person name="Bucao C."/>
            <person name="Bouchez O."/>
            <person name="Gislard M."/>
            <person name="Lluch J."/>
            <person name="Milhes M."/>
            <person name="Lampietro C."/>
            <person name="Lopez Roques C."/>
            <person name="Donnadieu C."/>
            <person name="Braasch I."/>
            <person name="Desvignes T."/>
            <person name="Postlethwait J."/>
            <person name="Bobe J."/>
            <person name="Guiguen Y."/>
            <person name="Dirks R."/>
        </authorList>
    </citation>
    <scope>NUCLEOTIDE SEQUENCE</scope>
    <source>
        <strain evidence="8">Tag_6206</strain>
        <tissue evidence="8">Liver</tissue>
    </source>
</reference>
<keyword evidence="4" id="KW-0963">Cytoplasm</keyword>
<evidence type="ECO:0000313" key="8">
    <source>
        <dbReference type="EMBL" id="KAG5832814.1"/>
    </source>
</evidence>
<evidence type="ECO:0000256" key="2">
    <source>
        <dbReference type="ARBA" id="ARBA00009817"/>
    </source>
</evidence>
<evidence type="ECO:0000256" key="4">
    <source>
        <dbReference type="ARBA" id="ARBA00022490"/>
    </source>
</evidence>
<evidence type="ECO:0000313" key="9">
    <source>
        <dbReference type="Proteomes" id="UP001044222"/>
    </source>
</evidence>
<dbReference type="Gene3D" id="3.20.80.10">
    <property type="entry name" value="Regulatory factor, effector binding domain"/>
    <property type="match status" value="1"/>
</dbReference>
<protein>
    <recommendedName>
        <fullName evidence="6">Heme-binding protein 1</fullName>
    </recommendedName>
</protein>
<dbReference type="PANTHER" id="PTHR11220:SF1">
    <property type="entry name" value="HEME-BINDING PROTEIN 2"/>
    <property type="match status" value="1"/>
</dbReference>
<keyword evidence="7" id="KW-1133">Transmembrane helix</keyword>